<dbReference type="EC" id="4.2.-.-" evidence="3"/>
<dbReference type="GO" id="GO:0002161">
    <property type="term" value="F:aminoacyl-tRNA deacylase activity"/>
    <property type="evidence" value="ECO:0007669"/>
    <property type="project" value="InterPro"/>
</dbReference>
<accession>A0A4R1K1P2</accession>
<dbReference type="RefSeq" id="WP_131912359.1">
    <property type="nucleotide sequence ID" value="NZ_OU594967.1"/>
</dbReference>
<comment type="similarity">
    <text evidence="1 3">Belongs to the prolyl-tRNA editing family. YbaK/EbsC subfamily.</text>
</comment>
<reference evidence="5 6" key="1">
    <citation type="submission" date="2019-03" db="EMBL/GenBank/DDBJ databases">
        <title>Genomic Encyclopedia of Type Strains, Phase IV (KMG-IV): sequencing the most valuable type-strain genomes for metagenomic binning, comparative biology and taxonomic classification.</title>
        <authorList>
            <person name="Goeker M."/>
        </authorList>
    </citation>
    <scope>NUCLEOTIDE SEQUENCE [LARGE SCALE GENOMIC DNA]</scope>
    <source>
        <strain evidence="5 6">DSM 18577</strain>
    </source>
</reference>
<dbReference type="GO" id="GO:0006412">
    <property type="term" value="P:translation"/>
    <property type="evidence" value="ECO:0007669"/>
    <property type="project" value="UniProtKB-KW"/>
</dbReference>
<dbReference type="InterPro" id="IPR004369">
    <property type="entry name" value="Prolyl-tRNA_editing_YbaK/EbsC"/>
</dbReference>
<dbReference type="Gene3D" id="3.90.960.10">
    <property type="entry name" value="YbaK/aminoacyl-tRNA synthetase-associated domain"/>
    <property type="match status" value="1"/>
</dbReference>
<evidence type="ECO:0000259" key="4">
    <source>
        <dbReference type="Pfam" id="PF04073"/>
    </source>
</evidence>
<dbReference type="Proteomes" id="UP000295565">
    <property type="component" value="Unassembled WGS sequence"/>
</dbReference>
<dbReference type="EMBL" id="SMGD01000012">
    <property type="protein sequence ID" value="TCK57820.1"/>
    <property type="molecule type" value="Genomic_DNA"/>
</dbReference>
<dbReference type="PIRSF" id="PIRSF006181">
    <property type="entry name" value="EbsC_YbaK"/>
    <property type="match status" value="1"/>
</dbReference>
<organism evidence="5 6">
    <name type="scientific">Celerinatantimonas diazotrophica</name>
    <dbReference type="NCBI Taxonomy" id="412034"/>
    <lineage>
        <taxon>Bacteria</taxon>
        <taxon>Pseudomonadati</taxon>
        <taxon>Pseudomonadota</taxon>
        <taxon>Gammaproteobacteria</taxon>
        <taxon>Celerinatantimonadaceae</taxon>
        <taxon>Celerinatantimonas</taxon>
    </lineage>
</organism>
<keyword evidence="3" id="KW-0648">Protein biosynthesis</keyword>
<name>A0A4R1K1P2_9GAMM</name>
<evidence type="ECO:0000313" key="6">
    <source>
        <dbReference type="Proteomes" id="UP000295565"/>
    </source>
</evidence>
<dbReference type="InterPro" id="IPR007214">
    <property type="entry name" value="YbaK/aa-tRNA-synth-assoc-dom"/>
</dbReference>
<evidence type="ECO:0000313" key="5">
    <source>
        <dbReference type="EMBL" id="TCK57820.1"/>
    </source>
</evidence>
<gene>
    <name evidence="5" type="ORF">EV690_1517</name>
</gene>
<protein>
    <recommendedName>
        <fullName evidence="3">Cys-tRNA(Pro)/Cys-tRNA(Cys) deacylase</fullName>
        <ecNumber evidence="3">4.2.-.-</ecNumber>
    </recommendedName>
</protein>
<feature type="domain" description="YbaK/aminoacyl-tRNA synthetase-associated" evidence="4">
    <location>
        <begin position="37"/>
        <end position="145"/>
    </location>
</feature>
<dbReference type="SUPFAM" id="SSF55826">
    <property type="entry name" value="YbaK/ProRS associated domain"/>
    <property type="match status" value="1"/>
</dbReference>
<keyword evidence="6" id="KW-1185">Reference proteome</keyword>
<evidence type="ECO:0000256" key="2">
    <source>
        <dbReference type="ARBA" id="ARBA00023239"/>
    </source>
</evidence>
<evidence type="ECO:0000256" key="3">
    <source>
        <dbReference type="PIRNR" id="PIRNR006181"/>
    </source>
</evidence>
<dbReference type="InterPro" id="IPR036754">
    <property type="entry name" value="YbaK/aa-tRNA-synt-asso_dom_sf"/>
</dbReference>
<dbReference type="GO" id="GO:0016829">
    <property type="term" value="F:lyase activity"/>
    <property type="evidence" value="ECO:0007669"/>
    <property type="project" value="UniProtKB-KW"/>
</dbReference>
<keyword evidence="2 3" id="KW-0456">Lyase</keyword>
<evidence type="ECO:0000256" key="1">
    <source>
        <dbReference type="ARBA" id="ARBA00009798"/>
    </source>
</evidence>
<comment type="caution">
    <text evidence="5">The sequence shown here is derived from an EMBL/GenBank/DDBJ whole genome shotgun (WGS) entry which is preliminary data.</text>
</comment>
<dbReference type="AlphaFoldDB" id="A0A4R1K1P2"/>
<sequence>MLQKTAVELFLDELAIPYQSIQFIRDTPNTQVRTEPTVSWDKVYKTLALTGKRTGPVIAVVPVQSRMSYKKLAKVSGNRSVGLLDQAKLIATTGYEHGANNPVGIWRSKGYPIFFENKARHQGQICVSAGEVGRAMLVDTLSLADLVHAQFSDLLEG</sequence>
<dbReference type="OrthoDB" id="9809296at2"/>
<proteinExistence type="inferred from homology"/>
<dbReference type="Pfam" id="PF04073">
    <property type="entry name" value="tRNA_edit"/>
    <property type="match status" value="1"/>
</dbReference>